<evidence type="ECO:0000259" key="9">
    <source>
        <dbReference type="PROSITE" id="PS50109"/>
    </source>
</evidence>
<dbReference type="GO" id="GO:0005524">
    <property type="term" value="F:ATP binding"/>
    <property type="evidence" value="ECO:0007669"/>
    <property type="project" value="UniProtKB-KW"/>
</dbReference>
<sequence>MNKTYQRIALCSLVVILAAQLSVNLFFADFEISVAVTLLPLFLFLTTDFPLPATTLCASAGVFLMRLFLSFLRYGDLQAAERLFPEMIFYISYGLLLYLCDRLRQKKAAGYRMLLPFLVGIDYISNLLELLFRAGTDAFHPSTQLGIFLVAVLRTLVIACVLLVFRQYRRILLRREHEKRYQELLLLISRLNGEVLWMDKNTTLIEQTMNTSYHLYEQLKNSPALEEQARSALAVSKDIHEIKKEYLLIMRGISEVLDQEVKSDGMYLDEILNVLKNATVRLGKDSGKEVSVSLHLPHRLYTGQHYAWMSIFRNLFTNALEAEKSSYVQIEVVQNFSGDNCIFQITDHGPGIPEENQPEIFCPGFSTKINYETGEVSRGLGLNLVHDLIKDQFHGTISLESVPGKTTFTITVPKTTFTQKG</sequence>
<keyword evidence="8" id="KW-1133">Transmembrane helix</keyword>
<dbReference type="RefSeq" id="WP_277272385.1">
    <property type="nucleotide sequence ID" value="NZ_DYXE01000084.1"/>
</dbReference>
<evidence type="ECO:0000256" key="4">
    <source>
        <dbReference type="ARBA" id="ARBA00022741"/>
    </source>
</evidence>
<dbReference type="PROSITE" id="PS50109">
    <property type="entry name" value="HIS_KIN"/>
    <property type="match status" value="1"/>
</dbReference>
<dbReference type="GO" id="GO:0004673">
    <property type="term" value="F:protein histidine kinase activity"/>
    <property type="evidence" value="ECO:0007669"/>
    <property type="project" value="UniProtKB-EC"/>
</dbReference>
<name>A0A9D2VZ84_9FIRM</name>
<dbReference type="GO" id="GO:0000160">
    <property type="term" value="P:phosphorelay signal transduction system"/>
    <property type="evidence" value="ECO:0007669"/>
    <property type="project" value="UniProtKB-KW"/>
</dbReference>
<keyword evidence="6" id="KW-0067">ATP-binding</keyword>
<evidence type="ECO:0000256" key="2">
    <source>
        <dbReference type="ARBA" id="ARBA00012438"/>
    </source>
</evidence>
<gene>
    <name evidence="10" type="ORF">K8V39_09970</name>
</gene>
<dbReference type="Pfam" id="PF02518">
    <property type="entry name" value="HATPase_c"/>
    <property type="match status" value="1"/>
</dbReference>
<evidence type="ECO:0000256" key="8">
    <source>
        <dbReference type="SAM" id="Phobius"/>
    </source>
</evidence>
<keyword evidence="3" id="KW-0808">Transferase</keyword>
<dbReference type="InterPro" id="IPR036890">
    <property type="entry name" value="HATPase_C_sf"/>
</dbReference>
<evidence type="ECO:0000256" key="1">
    <source>
        <dbReference type="ARBA" id="ARBA00000085"/>
    </source>
</evidence>
<evidence type="ECO:0000256" key="3">
    <source>
        <dbReference type="ARBA" id="ARBA00022679"/>
    </source>
</evidence>
<dbReference type="InterPro" id="IPR003594">
    <property type="entry name" value="HATPase_dom"/>
</dbReference>
<dbReference type="PANTHER" id="PTHR43065:SF46">
    <property type="entry name" value="C4-DICARBOXYLATE TRANSPORT SENSOR PROTEIN DCTB"/>
    <property type="match status" value="1"/>
</dbReference>
<dbReference type="Gene3D" id="3.30.565.10">
    <property type="entry name" value="Histidine kinase-like ATPase, C-terminal domain"/>
    <property type="match status" value="1"/>
</dbReference>
<evidence type="ECO:0000313" key="10">
    <source>
        <dbReference type="EMBL" id="HJH50578.1"/>
    </source>
</evidence>
<comment type="catalytic activity">
    <reaction evidence="1">
        <text>ATP + protein L-histidine = ADP + protein N-phospho-L-histidine.</text>
        <dbReference type="EC" id="2.7.13.3"/>
    </reaction>
</comment>
<evidence type="ECO:0000256" key="7">
    <source>
        <dbReference type="ARBA" id="ARBA00023012"/>
    </source>
</evidence>
<evidence type="ECO:0000256" key="6">
    <source>
        <dbReference type="ARBA" id="ARBA00022840"/>
    </source>
</evidence>
<comment type="caution">
    <text evidence="10">The sequence shown here is derived from an EMBL/GenBank/DDBJ whole genome shotgun (WGS) entry which is preliminary data.</text>
</comment>
<reference evidence="10" key="2">
    <citation type="submission" date="2021-09" db="EMBL/GenBank/DDBJ databases">
        <authorList>
            <person name="Gilroy R."/>
        </authorList>
    </citation>
    <scope>NUCLEOTIDE SEQUENCE</scope>
    <source>
        <strain evidence="10">USAMLcec4-12693</strain>
    </source>
</reference>
<keyword evidence="5 10" id="KW-0418">Kinase</keyword>
<feature type="transmembrane region" description="Helical" evidence="8">
    <location>
        <begin position="113"/>
        <end position="132"/>
    </location>
</feature>
<feature type="domain" description="Histidine kinase" evidence="9">
    <location>
        <begin position="253"/>
        <end position="416"/>
    </location>
</feature>
<dbReference type="SMART" id="SM00387">
    <property type="entry name" value="HATPase_c"/>
    <property type="match status" value="1"/>
</dbReference>
<organism evidence="10 11">
    <name type="scientific">Merdimonas faecis</name>
    <dbReference type="NCBI Taxonomy" id="1653435"/>
    <lineage>
        <taxon>Bacteria</taxon>
        <taxon>Bacillati</taxon>
        <taxon>Bacillota</taxon>
        <taxon>Clostridia</taxon>
        <taxon>Lachnospirales</taxon>
        <taxon>Lachnospiraceae</taxon>
        <taxon>Merdimonas</taxon>
    </lineage>
</organism>
<keyword evidence="7" id="KW-0902">Two-component regulatory system</keyword>
<reference evidence="10" key="1">
    <citation type="journal article" date="2021" name="PeerJ">
        <title>Extensive microbial diversity within the chicken gut microbiome revealed by metagenomics and culture.</title>
        <authorList>
            <person name="Gilroy R."/>
            <person name="Ravi A."/>
            <person name="Getino M."/>
            <person name="Pursley I."/>
            <person name="Horton D.L."/>
            <person name="Alikhan N.F."/>
            <person name="Baker D."/>
            <person name="Gharbi K."/>
            <person name="Hall N."/>
            <person name="Watson M."/>
            <person name="Adriaenssens E.M."/>
            <person name="Foster-Nyarko E."/>
            <person name="Jarju S."/>
            <person name="Secka A."/>
            <person name="Antonio M."/>
            <person name="Oren A."/>
            <person name="Chaudhuri R.R."/>
            <person name="La Ragione R."/>
            <person name="Hildebrand F."/>
            <person name="Pallen M.J."/>
        </authorList>
    </citation>
    <scope>NUCLEOTIDE SEQUENCE</scope>
    <source>
        <strain evidence="10">USAMLcec4-12693</strain>
    </source>
</reference>
<keyword evidence="4" id="KW-0547">Nucleotide-binding</keyword>
<feature type="transmembrane region" description="Helical" evidence="8">
    <location>
        <begin position="144"/>
        <end position="165"/>
    </location>
</feature>
<accession>A0A9D2VZ84</accession>
<dbReference type="InterPro" id="IPR005467">
    <property type="entry name" value="His_kinase_dom"/>
</dbReference>
<dbReference type="EMBL" id="DYXE01000084">
    <property type="protein sequence ID" value="HJH50578.1"/>
    <property type="molecule type" value="Genomic_DNA"/>
</dbReference>
<dbReference type="AlphaFoldDB" id="A0A9D2VZ84"/>
<dbReference type="Proteomes" id="UP000813420">
    <property type="component" value="Unassembled WGS sequence"/>
</dbReference>
<evidence type="ECO:0000313" key="11">
    <source>
        <dbReference type="Proteomes" id="UP000813420"/>
    </source>
</evidence>
<dbReference type="SUPFAM" id="SSF55874">
    <property type="entry name" value="ATPase domain of HSP90 chaperone/DNA topoisomerase II/histidine kinase"/>
    <property type="match status" value="1"/>
</dbReference>
<dbReference type="EC" id="2.7.13.3" evidence="2"/>
<keyword evidence="8" id="KW-0472">Membrane</keyword>
<keyword evidence="8" id="KW-0812">Transmembrane</keyword>
<dbReference type="PANTHER" id="PTHR43065">
    <property type="entry name" value="SENSOR HISTIDINE KINASE"/>
    <property type="match status" value="1"/>
</dbReference>
<feature type="transmembrane region" description="Helical" evidence="8">
    <location>
        <begin position="52"/>
        <end position="72"/>
    </location>
</feature>
<proteinExistence type="predicted"/>
<dbReference type="PRINTS" id="PR00344">
    <property type="entry name" value="BCTRLSENSOR"/>
</dbReference>
<evidence type="ECO:0000256" key="5">
    <source>
        <dbReference type="ARBA" id="ARBA00022777"/>
    </source>
</evidence>
<dbReference type="InterPro" id="IPR004358">
    <property type="entry name" value="Sig_transdc_His_kin-like_C"/>
</dbReference>
<protein>
    <recommendedName>
        <fullName evidence="2">histidine kinase</fullName>
        <ecNumber evidence="2">2.7.13.3</ecNumber>
    </recommendedName>
</protein>